<dbReference type="SUPFAM" id="SSF101898">
    <property type="entry name" value="NHL repeat"/>
    <property type="match status" value="1"/>
</dbReference>
<proteinExistence type="predicted"/>
<reference evidence="1" key="1">
    <citation type="submission" date="2018-11" db="EMBL/GenBank/DDBJ databases">
        <authorList>
            <person name="Alioto T."/>
            <person name="Alioto T."/>
        </authorList>
    </citation>
    <scope>NUCLEOTIDE SEQUENCE</scope>
</reference>
<dbReference type="OrthoDB" id="10366440at2759"/>
<keyword evidence="2" id="KW-1185">Reference proteome</keyword>
<comment type="caution">
    <text evidence="1">The sequence shown here is derived from an EMBL/GenBank/DDBJ whole genome shotgun (WGS) entry which is preliminary data.</text>
</comment>
<evidence type="ECO:0008006" key="3">
    <source>
        <dbReference type="Google" id="ProtNLM"/>
    </source>
</evidence>
<dbReference type="Gene3D" id="2.120.10.30">
    <property type="entry name" value="TolB, C-terminal domain"/>
    <property type="match status" value="1"/>
</dbReference>
<name>A0A8B6HH59_MYTGA</name>
<sequence length="789" mass="89141">MSTNTPEVQELLRLYKCVIDTGADVLVPFAEDKLLKTYNGNFERFLDDKKHELFHLWHSKKLLCCACPPAGCTLKRTGHMDNWIFEKLYDDVGIEHTGHIIRNSGKVVQMCLHKYVTRNIGIHELDTVALSFLLQNFATLLPNEDTALVTIKRNRNKICHVHSPNCYDMTFLNTAWAELEKSLVDLTSPSYKGVMKKQISYLRKVNLEKEEITELLKHVQDGIKEIETLNNTAIEKCEKNLKTTVVEESLVIQQCISDGSDSMKHAHDVVLQEIISSKSDAKESGDKILEQISILNTNQASNDLEMSKQLKQIVEMLHQINNTTFLVKYEQSKGSSEGEECLVLWQLVTPANWNAVAVEEILTRFEERFNDLPMKIKFVRNGSLVIMTTVSAEVFKESSAFQSAVKAFLTRMVEICHIDTHVSCNVDVTLHILESDKMNLTCSLSNKPTESRFVQTEVNSLTSRPTEHKFVQTEVVESSTTPNPTVVDDGSPIRLEFNPSEIENIGFVLPQLGNLTTLGTHRTSLDWQSQLHLVENSKGNIICLESFKTTDIECSVESGCFLAGGKLIFTNFDRNYCLHKFDRKGLGCTKIELDGAPMDVATYNATFVLVAIRDRGIQIINVETNMCEQYIYHRNVYAIQCENKNIWISAGKANIYRIDIDGHILQTFNVRIVVQQMALDTTGEHVFFSPLTSDKIYTLSTDGKQALFYTCIQNITFNGLAVDSKGNMIIADTYSNCIRRISQDGENIETILSIDDGISKPDHLQFNSKTNELLVLSVENGSIQIFKLI</sequence>
<accession>A0A8B6HH59</accession>
<dbReference type="InterPro" id="IPR011042">
    <property type="entry name" value="6-blade_b-propeller_TolB-like"/>
</dbReference>
<dbReference type="Proteomes" id="UP000596742">
    <property type="component" value="Unassembled WGS sequence"/>
</dbReference>
<dbReference type="AlphaFoldDB" id="A0A8B6HH59"/>
<protein>
    <recommendedName>
        <fullName evidence="3">DZIP3-like HEPN domain-containing protein</fullName>
    </recommendedName>
</protein>
<evidence type="ECO:0000313" key="1">
    <source>
        <dbReference type="EMBL" id="VDI79133.1"/>
    </source>
</evidence>
<evidence type="ECO:0000313" key="2">
    <source>
        <dbReference type="Proteomes" id="UP000596742"/>
    </source>
</evidence>
<dbReference type="EMBL" id="UYJE01010035">
    <property type="protein sequence ID" value="VDI79133.1"/>
    <property type="molecule type" value="Genomic_DNA"/>
</dbReference>
<organism evidence="1 2">
    <name type="scientific">Mytilus galloprovincialis</name>
    <name type="common">Mediterranean mussel</name>
    <dbReference type="NCBI Taxonomy" id="29158"/>
    <lineage>
        <taxon>Eukaryota</taxon>
        <taxon>Metazoa</taxon>
        <taxon>Spiralia</taxon>
        <taxon>Lophotrochozoa</taxon>
        <taxon>Mollusca</taxon>
        <taxon>Bivalvia</taxon>
        <taxon>Autobranchia</taxon>
        <taxon>Pteriomorphia</taxon>
        <taxon>Mytilida</taxon>
        <taxon>Mytiloidea</taxon>
        <taxon>Mytilidae</taxon>
        <taxon>Mytilinae</taxon>
        <taxon>Mytilus</taxon>
    </lineage>
</organism>
<gene>
    <name evidence="1" type="ORF">MGAL_10B074621</name>
</gene>